<sequence length="199" mass="22808">MSVSFTLAMCIPKPCTTELALSTFFFNVSAIGFQYTDTYCRLSDDKPWSPADSPSATLYYDNMMSEIYERSQRERNIIIIGVDEIKATNSEERRNYDNKEVNQVLKAIVPDCIQPKKVFRLGKYTDGKPRPIKACFETSEIAKSILRNKSKTIPPTIHFILCIHKRSTFDDVHDYPYDIALFGRHQSFGHGMGCNWALI</sequence>
<dbReference type="AlphaFoldDB" id="A0A0L7K2J0"/>
<comment type="caution">
    <text evidence="1">The sequence shown here is derived from an EMBL/GenBank/DDBJ whole genome shotgun (WGS) entry which is preliminary data.</text>
</comment>
<evidence type="ECO:0000313" key="2">
    <source>
        <dbReference type="Proteomes" id="UP000037510"/>
    </source>
</evidence>
<gene>
    <name evidence="1" type="ORF">OBRU01_26595</name>
</gene>
<accession>A0A0L7K2J0</accession>
<dbReference type="Proteomes" id="UP000037510">
    <property type="component" value="Unassembled WGS sequence"/>
</dbReference>
<keyword evidence="2" id="KW-1185">Reference proteome</keyword>
<dbReference type="EMBL" id="JTDY01014098">
    <property type="protein sequence ID" value="KOB52055.1"/>
    <property type="molecule type" value="Genomic_DNA"/>
</dbReference>
<protein>
    <submittedName>
        <fullName evidence="1">Uncharacterized protein</fullName>
    </submittedName>
</protein>
<proteinExistence type="predicted"/>
<evidence type="ECO:0000313" key="1">
    <source>
        <dbReference type="EMBL" id="KOB52055.1"/>
    </source>
</evidence>
<organism evidence="1 2">
    <name type="scientific">Operophtera brumata</name>
    <name type="common">Winter moth</name>
    <name type="synonym">Phalaena brumata</name>
    <dbReference type="NCBI Taxonomy" id="104452"/>
    <lineage>
        <taxon>Eukaryota</taxon>
        <taxon>Metazoa</taxon>
        <taxon>Ecdysozoa</taxon>
        <taxon>Arthropoda</taxon>
        <taxon>Hexapoda</taxon>
        <taxon>Insecta</taxon>
        <taxon>Pterygota</taxon>
        <taxon>Neoptera</taxon>
        <taxon>Endopterygota</taxon>
        <taxon>Lepidoptera</taxon>
        <taxon>Glossata</taxon>
        <taxon>Ditrysia</taxon>
        <taxon>Geometroidea</taxon>
        <taxon>Geometridae</taxon>
        <taxon>Larentiinae</taxon>
        <taxon>Operophtera</taxon>
    </lineage>
</organism>
<name>A0A0L7K2J0_OPEBR</name>
<reference evidence="1 2" key="1">
    <citation type="journal article" date="2015" name="Genome Biol. Evol.">
        <title>The genome of winter moth (Operophtera brumata) provides a genomic perspective on sexual dimorphism and phenology.</title>
        <authorList>
            <person name="Derks M.F."/>
            <person name="Smit S."/>
            <person name="Salis L."/>
            <person name="Schijlen E."/>
            <person name="Bossers A."/>
            <person name="Mateman C."/>
            <person name="Pijl A.S."/>
            <person name="de Ridder D."/>
            <person name="Groenen M.A."/>
            <person name="Visser M.E."/>
            <person name="Megens H.J."/>
        </authorList>
    </citation>
    <scope>NUCLEOTIDE SEQUENCE [LARGE SCALE GENOMIC DNA]</scope>
    <source>
        <strain evidence="1">WM2013NL</strain>
        <tissue evidence="1">Head and thorax</tissue>
    </source>
</reference>